<dbReference type="PROSITE" id="PS50103">
    <property type="entry name" value="ZF_C3H1"/>
    <property type="match status" value="1"/>
</dbReference>
<dbReference type="GO" id="GO:0000492">
    <property type="term" value="P:box C/D snoRNP assembly"/>
    <property type="evidence" value="ECO:0007669"/>
    <property type="project" value="TreeGrafter"/>
</dbReference>
<dbReference type="SUPFAM" id="SSF90229">
    <property type="entry name" value="CCCH zinc finger"/>
    <property type="match status" value="1"/>
</dbReference>
<proteinExistence type="predicted"/>
<feature type="region of interest" description="Disordered" evidence="5">
    <location>
        <begin position="222"/>
        <end position="256"/>
    </location>
</feature>
<feature type="compositionally biased region" description="Low complexity" evidence="5">
    <location>
        <begin position="329"/>
        <end position="342"/>
    </location>
</feature>
<dbReference type="Pfam" id="PF00642">
    <property type="entry name" value="zf-CCCH"/>
    <property type="match status" value="1"/>
</dbReference>
<feature type="region of interest" description="Disordered" evidence="5">
    <location>
        <begin position="390"/>
        <end position="419"/>
    </location>
</feature>
<dbReference type="InterPro" id="IPR019496">
    <property type="entry name" value="NUFIP1_cons_dom"/>
</dbReference>
<dbReference type="InterPro" id="IPR000571">
    <property type="entry name" value="Znf_CCCH"/>
</dbReference>
<dbReference type="PANTHER" id="PTHR13309">
    <property type="entry name" value="NUCLEAR FRAGILE X MENTAL RETARDATION PROTEIN INTERACTING PROTEIN 1"/>
    <property type="match status" value="1"/>
</dbReference>
<gene>
    <name evidence="7" type="ORF">R9X50_00044900</name>
</gene>
<organism evidence="7 8">
    <name type="scientific">Acrodontium crateriforme</name>
    <dbReference type="NCBI Taxonomy" id="150365"/>
    <lineage>
        <taxon>Eukaryota</taxon>
        <taxon>Fungi</taxon>
        <taxon>Dikarya</taxon>
        <taxon>Ascomycota</taxon>
        <taxon>Pezizomycotina</taxon>
        <taxon>Dothideomycetes</taxon>
        <taxon>Dothideomycetidae</taxon>
        <taxon>Mycosphaerellales</taxon>
        <taxon>Teratosphaeriaceae</taxon>
        <taxon>Acrodontium</taxon>
    </lineage>
</organism>
<evidence type="ECO:0000256" key="5">
    <source>
        <dbReference type="SAM" id="MobiDB-lite"/>
    </source>
</evidence>
<keyword evidence="2 4" id="KW-0863">Zinc-finger</keyword>
<feature type="region of interest" description="Disordered" evidence="5">
    <location>
        <begin position="1"/>
        <end position="139"/>
    </location>
</feature>
<keyword evidence="8" id="KW-1185">Reference proteome</keyword>
<dbReference type="InterPro" id="IPR036855">
    <property type="entry name" value="Znf_CCCH_sf"/>
</dbReference>
<dbReference type="Pfam" id="PF10453">
    <property type="entry name" value="NUFIP1"/>
    <property type="match status" value="1"/>
</dbReference>
<dbReference type="GO" id="GO:0005634">
    <property type="term" value="C:nucleus"/>
    <property type="evidence" value="ECO:0007669"/>
    <property type="project" value="TreeGrafter"/>
</dbReference>
<reference evidence="7 8" key="1">
    <citation type="submission" date="2023-11" db="EMBL/GenBank/DDBJ databases">
        <title>An acidophilic fungus is an integral part of prey digestion in a carnivorous sundew plant.</title>
        <authorList>
            <person name="Tsai I.J."/>
        </authorList>
    </citation>
    <scope>NUCLEOTIDE SEQUENCE [LARGE SCALE GENOMIC DNA]</scope>
    <source>
        <strain evidence="7">169a</strain>
    </source>
</reference>
<evidence type="ECO:0000256" key="3">
    <source>
        <dbReference type="ARBA" id="ARBA00022833"/>
    </source>
</evidence>
<evidence type="ECO:0000313" key="7">
    <source>
        <dbReference type="EMBL" id="WPG97669.1"/>
    </source>
</evidence>
<dbReference type="SMART" id="SM00356">
    <property type="entry name" value="ZnF_C3H1"/>
    <property type="match status" value="1"/>
</dbReference>
<dbReference type="EMBL" id="CP138580">
    <property type="protein sequence ID" value="WPG97669.1"/>
    <property type="molecule type" value="Genomic_DNA"/>
</dbReference>
<dbReference type="Gene3D" id="4.10.1000.10">
    <property type="entry name" value="Zinc finger, CCCH-type"/>
    <property type="match status" value="1"/>
</dbReference>
<dbReference type="PANTHER" id="PTHR13309:SF0">
    <property type="entry name" value="FMR1-INTERACTING PROTEIN NUFIP1"/>
    <property type="match status" value="1"/>
</dbReference>
<feature type="zinc finger region" description="C3H1-type" evidence="4">
    <location>
        <begin position="364"/>
        <end position="392"/>
    </location>
</feature>
<name>A0AAQ3LXG8_9PEZI</name>
<feature type="compositionally biased region" description="Basic and acidic residues" evidence="5">
    <location>
        <begin position="235"/>
        <end position="245"/>
    </location>
</feature>
<keyword evidence="1 4" id="KW-0479">Metal-binding</keyword>
<sequence>MYQNMQRNPASRFNDRNQINPQSTGNNGLPPGAFVNPNFMNPAQSTMYDSPSRTVAGHKRKLDALRPPQNETPKAGPPTAPTVPSFGSNLLLKNGPSAKKLQKTVKQSVKPNALGLTPGQAETHYSSSEESDDNEDDDKDIDEEAMHAELGTKLTFEHNGVPISLSSAADIAAWHMERKKNWPTSARIAEKEIEKRRVGEERKRLLAGAVALERRVANRTVKAQRPEVGANKGLSSKDKNDESHKQPIIPETELQKQRRLLAEQTAKVDELRKKVAQGEALILKADSMRESEAAETEVPQNEDGIIHNESAIALTDIGIQPGQMKKADSVTSEESSVVSSNSDSDDEGPPEQATSKQAPIATSDEKRPLCRYFVASGRCRDGDNCRFKHELPDRGSGQRIAAQQQPAKVPAPPKLPALPASQKKGIFERLLQQEQAEDDRLILQIVKHLGKSGFFA</sequence>
<evidence type="ECO:0000313" key="8">
    <source>
        <dbReference type="Proteomes" id="UP001303373"/>
    </source>
</evidence>
<protein>
    <recommendedName>
        <fullName evidence="6">C3H1-type domain-containing protein</fullName>
    </recommendedName>
</protein>
<dbReference type="InterPro" id="IPR039136">
    <property type="entry name" value="NUFIP1-like"/>
</dbReference>
<keyword evidence="3 4" id="KW-0862">Zinc</keyword>
<evidence type="ECO:0000259" key="6">
    <source>
        <dbReference type="PROSITE" id="PS50103"/>
    </source>
</evidence>
<evidence type="ECO:0000256" key="1">
    <source>
        <dbReference type="ARBA" id="ARBA00022723"/>
    </source>
</evidence>
<feature type="region of interest" description="Disordered" evidence="5">
    <location>
        <begin position="323"/>
        <end position="362"/>
    </location>
</feature>
<evidence type="ECO:0000256" key="2">
    <source>
        <dbReference type="ARBA" id="ARBA00022771"/>
    </source>
</evidence>
<dbReference type="GO" id="GO:0003723">
    <property type="term" value="F:RNA binding"/>
    <property type="evidence" value="ECO:0007669"/>
    <property type="project" value="InterPro"/>
</dbReference>
<evidence type="ECO:0000256" key="4">
    <source>
        <dbReference type="PROSITE-ProRule" id="PRU00723"/>
    </source>
</evidence>
<dbReference type="Proteomes" id="UP001303373">
    <property type="component" value="Chromosome 1"/>
</dbReference>
<accession>A0AAQ3LXG8</accession>
<feature type="compositionally biased region" description="Polar residues" evidence="5">
    <location>
        <begin position="38"/>
        <end position="53"/>
    </location>
</feature>
<dbReference type="AlphaFoldDB" id="A0AAQ3LXG8"/>
<dbReference type="GO" id="GO:0008270">
    <property type="term" value="F:zinc ion binding"/>
    <property type="evidence" value="ECO:0007669"/>
    <property type="project" value="UniProtKB-KW"/>
</dbReference>
<feature type="compositionally biased region" description="Acidic residues" evidence="5">
    <location>
        <begin position="129"/>
        <end position="139"/>
    </location>
</feature>
<feature type="domain" description="C3H1-type" evidence="6">
    <location>
        <begin position="364"/>
        <end position="392"/>
    </location>
</feature>
<feature type="compositionally biased region" description="Polar residues" evidence="5">
    <location>
        <begin position="1"/>
        <end position="27"/>
    </location>
</feature>